<sequence length="289" mass="31317">MHKKILGRYGNERGHWVGNGFPVRSLFSYTTLGQHLSPFLLLDYAGPHHFQPTEERRGVGEHPHRGFETVTIVYDGEVEHRDSSGGGGIIGPGDVQWMTAGNGILHQEFHSPHYAATGGAFRMVQLWVNLPAKDKLAPPAYQTLLAADIPTLPLPHDAGTLRVIAGQYGLTTGPAHVFSPLNVWDVQLEQGAQLTFSLPEGHNAAIVSLEGRLNVNDSQELGSAQLVLLDHEGTEVTVQAQVHSSFLVLTGAPLNEPIEGYGPFVMNTRAQIRQAMEDFSNGLFGGIPA</sequence>
<dbReference type="InterPro" id="IPR008778">
    <property type="entry name" value="Pirin_C_dom"/>
</dbReference>
<proteinExistence type="inferred from homology"/>
<keyword evidence="7" id="KW-1185">Reference proteome</keyword>
<dbReference type="CDD" id="cd02247">
    <property type="entry name" value="cupin_pirin_C"/>
    <property type="match status" value="1"/>
</dbReference>
<comment type="caution">
    <text evidence="6">The sequence shown here is derived from an EMBL/GenBank/DDBJ whole genome shotgun (WGS) entry which is preliminary data.</text>
</comment>
<keyword evidence="2" id="KW-0408">Iron</keyword>
<evidence type="ECO:0000256" key="3">
    <source>
        <dbReference type="RuleBase" id="RU003457"/>
    </source>
</evidence>
<dbReference type="EMBL" id="JOPJ01000041">
    <property type="protein sequence ID" value="OUJ10693.1"/>
    <property type="molecule type" value="Genomic_DNA"/>
</dbReference>
<dbReference type="CDD" id="cd02909">
    <property type="entry name" value="cupin_pirin_N"/>
    <property type="match status" value="1"/>
</dbReference>
<dbReference type="Pfam" id="PF05726">
    <property type="entry name" value="Pirin_C"/>
    <property type="match status" value="1"/>
</dbReference>
<evidence type="ECO:0000256" key="2">
    <source>
        <dbReference type="PIRSR" id="PIRSR006232-1"/>
    </source>
</evidence>
<keyword evidence="6" id="KW-0560">Oxidoreductase</keyword>
<dbReference type="RefSeq" id="WP_086639933.1">
    <property type="nucleotide sequence ID" value="NZ_JOPJ01000041.1"/>
</dbReference>
<evidence type="ECO:0000313" key="6">
    <source>
        <dbReference type="EMBL" id="OUJ10693.1"/>
    </source>
</evidence>
<feature type="domain" description="Pirin C-terminal" evidence="5">
    <location>
        <begin position="183"/>
        <end position="285"/>
    </location>
</feature>
<keyword evidence="2" id="KW-0479">Metal-binding</keyword>
<dbReference type="InterPro" id="IPR003829">
    <property type="entry name" value="Pirin_N_dom"/>
</dbReference>
<dbReference type="AlphaFoldDB" id="A0A252BRW4"/>
<dbReference type="Proteomes" id="UP000194931">
    <property type="component" value="Unassembled WGS sequence"/>
</dbReference>
<dbReference type="InterPro" id="IPR053186">
    <property type="entry name" value="QDO-related"/>
</dbReference>
<comment type="similarity">
    <text evidence="1 3">Belongs to the pirin family.</text>
</comment>
<dbReference type="STRING" id="1236501.GCA_000613865_03547"/>
<evidence type="ECO:0000259" key="5">
    <source>
        <dbReference type="Pfam" id="PF05726"/>
    </source>
</evidence>
<feature type="binding site" evidence="2">
    <location>
        <position position="108"/>
    </location>
    <ligand>
        <name>Fe cation</name>
        <dbReference type="ChEBI" id="CHEBI:24875"/>
    </ligand>
</feature>
<feature type="domain" description="Pirin N-terminal" evidence="4">
    <location>
        <begin position="22"/>
        <end position="128"/>
    </location>
</feature>
<name>A0A252BRW4_9PROT</name>
<dbReference type="eggNOG" id="COG1741">
    <property type="taxonomic scope" value="Bacteria"/>
</dbReference>
<dbReference type="InterPro" id="IPR011051">
    <property type="entry name" value="RmlC_Cupin_sf"/>
</dbReference>
<evidence type="ECO:0000313" key="7">
    <source>
        <dbReference type="Proteomes" id="UP000194931"/>
    </source>
</evidence>
<dbReference type="InterPro" id="IPR012093">
    <property type="entry name" value="Pirin"/>
</dbReference>
<dbReference type="Gene3D" id="2.60.120.10">
    <property type="entry name" value="Jelly Rolls"/>
    <property type="match status" value="2"/>
</dbReference>
<accession>A0A252BRW4</accession>
<dbReference type="GO" id="GO:0051213">
    <property type="term" value="F:dioxygenase activity"/>
    <property type="evidence" value="ECO:0007669"/>
    <property type="project" value="UniProtKB-KW"/>
</dbReference>
<comment type="cofactor">
    <cofactor evidence="2">
        <name>Fe cation</name>
        <dbReference type="ChEBI" id="CHEBI:24875"/>
    </cofactor>
    <text evidence="2">Binds 1 Fe cation per subunit.</text>
</comment>
<evidence type="ECO:0000256" key="1">
    <source>
        <dbReference type="ARBA" id="ARBA00008416"/>
    </source>
</evidence>
<gene>
    <name evidence="6" type="ORF">HK26_08235</name>
</gene>
<feature type="binding site" evidence="2">
    <location>
        <position position="64"/>
    </location>
    <ligand>
        <name>Fe cation</name>
        <dbReference type="ChEBI" id="CHEBI:24875"/>
    </ligand>
</feature>
<protein>
    <submittedName>
        <fullName evidence="6">Quercetin 2,3-dioxygenase</fullName>
    </submittedName>
</protein>
<dbReference type="PANTHER" id="PTHR43594">
    <property type="entry name" value="QUERCETIN 2,3-DIOXYGENASE"/>
    <property type="match status" value="1"/>
</dbReference>
<keyword evidence="6" id="KW-0223">Dioxygenase</keyword>
<dbReference type="PIRSF" id="PIRSF006232">
    <property type="entry name" value="Pirin"/>
    <property type="match status" value="1"/>
</dbReference>
<dbReference type="SUPFAM" id="SSF51182">
    <property type="entry name" value="RmlC-like cupins"/>
    <property type="match status" value="1"/>
</dbReference>
<evidence type="ECO:0000259" key="4">
    <source>
        <dbReference type="Pfam" id="PF02678"/>
    </source>
</evidence>
<dbReference type="InterPro" id="IPR014710">
    <property type="entry name" value="RmlC-like_jellyroll"/>
</dbReference>
<organism evidence="6 7">
    <name type="scientific">Acetobacter okinawensis</name>
    <dbReference type="NCBI Taxonomy" id="1076594"/>
    <lineage>
        <taxon>Bacteria</taxon>
        <taxon>Pseudomonadati</taxon>
        <taxon>Pseudomonadota</taxon>
        <taxon>Alphaproteobacteria</taxon>
        <taxon>Acetobacterales</taxon>
        <taxon>Acetobacteraceae</taxon>
        <taxon>Acetobacter</taxon>
    </lineage>
</organism>
<feature type="binding site" evidence="2">
    <location>
        <position position="106"/>
    </location>
    <ligand>
        <name>Fe cation</name>
        <dbReference type="ChEBI" id="CHEBI:24875"/>
    </ligand>
</feature>
<dbReference type="GO" id="GO:0046872">
    <property type="term" value="F:metal ion binding"/>
    <property type="evidence" value="ECO:0007669"/>
    <property type="project" value="UniProtKB-KW"/>
</dbReference>
<feature type="binding site" evidence="2">
    <location>
        <position position="62"/>
    </location>
    <ligand>
        <name>Fe cation</name>
        <dbReference type="ChEBI" id="CHEBI:24875"/>
    </ligand>
</feature>
<dbReference type="Pfam" id="PF02678">
    <property type="entry name" value="Pirin"/>
    <property type="match status" value="1"/>
</dbReference>
<dbReference type="PANTHER" id="PTHR43594:SF1">
    <property type="entry name" value="QUERCETIN 2,3-DIOXYGENASE PA2418-RELATED"/>
    <property type="match status" value="1"/>
</dbReference>
<dbReference type="OrthoDB" id="9780903at2"/>
<reference evidence="7" key="1">
    <citation type="submission" date="2014-06" db="EMBL/GenBank/DDBJ databases">
        <authorList>
            <person name="Winans N.J."/>
            <person name="Newell P.D."/>
            <person name="Douglas A.E."/>
        </authorList>
    </citation>
    <scope>NUCLEOTIDE SEQUENCE [LARGE SCALE GENOMIC DNA]</scope>
</reference>